<keyword evidence="4" id="KW-0812">Transmembrane</keyword>
<evidence type="ECO:0000256" key="13">
    <source>
        <dbReference type="RuleBase" id="RU003431"/>
    </source>
</evidence>
<comment type="similarity">
    <text evidence="12">Belongs to the adenylyl cyclase class-4/guanylyl cyclase family.</text>
</comment>
<keyword evidence="17" id="KW-1185">Reference proteome</keyword>
<dbReference type="EMBL" id="UYSL01023112">
    <property type="protein sequence ID" value="VDL81719.1"/>
    <property type="molecule type" value="Genomic_DNA"/>
</dbReference>
<organism evidence="18">
    <name type="scientific">Nippostrongylus brasiliensis</name>
    <name type="common">Rat hookworm</name>
    <dbReference type="NCBI Taxonomy" id="27835"/>
    <lineage>
        <taxon>Eukaryota</taxon>
        <taxon>Metazoa</taxon>
        <taxon>Ecdysozoa</taxon>
        <taxon>Nematoda</taxon>
        <taxon>Chromadorea</taxon>
        <taxon>Rhabditida</taxon>
        <taxon>Rhabditina</taxon>
        <taxon>Rhabditomorpha</taxon>
        <taxon>Strongyloidea</taxon>
        <taxon>Heligmosomidae</taxon>
        <taxon>Nippostrongylus</taxon>
    </lineage>
</organism>
<evidence type="ECO:0000256" key="4">
    <source>
        <dbReference type="ARBA" id="ARBA00022692"/>
    </source>
</evidence>
<proteinExistence type="inferred from homology"/>
<dbReference type="GO" id="GO:0005524">
    <property type="term" value="F:ATP binding"/>
    <property type="evidence" value="ECO:0007669"/>
    <property type="project" value="InterPro"/>
</dbReference>
<dbReference type="SUPFAM" id="SSF55073">
    <property type="entry name" value="Nucleotide cyclase"/>
    <property type="match status" value="1"/>
</dbReference>
<dbReference type="SUPFAM" id="SSF56112">
    <property type="entry name" value="Protein kinase-like (PK-like)"/>
    <property type="match status" value="1"/>
</dbReference>
<dbReference type="PROSITE" id="PS00452">
    <property type="entry name" value="GUANYLATE_CYCLASE_1"/>
    <property type="match status" value="1"/>
</dbReference>
<reference evidence="18" key="1">
    <citation type="submission" date="2016-04" db="UniProtKB">
        <authorList>
            <consortium name="WormBaseParasite"/>
        </authorList>
    </citation>
    <scope>IDENTIFICATION</scope>
</reference>
<dbReference type="Proteomes" id="UP000271162">
    <property type="component" value="Unassembled WGS sequence"/>
</dbReference>
<evidence type="ECO:0000256" key="10">
    <source>
        <dbReference type="ARBA" id="ARBA00023239"/>
    </source>
</evidence>
<evidence type="ECO:0000256" key="1">
    <source>
        <dbReference type="ARBA" id="ARBA00001436"/>
    </source>
</evidence>
<dbReference type="InterPro" id="IPR001828">
    <property type="entry name" value="ANF_lig-bd_rcpt"/>
</dbReference>
<evidence type="ECO:0000313" key="16">
    <source>
        <dbReference type="EMBL" id="VDL81719.1"/>
    </source>
</evidence>
<keyword evidence="8" id="KW-0675">Receptor</keyword>
<dbReference type="EC" id="4.6.1.2" evidence="3 13"/>
<keyword evidence="5" id="KW-0547">Nucleotide-binding</keyword>
<dbReference type="InterPro" id="IPR011009">
    <property type="entry name" value="Kinase-like_dom_sf"/>
</dbReference>
<dbReference type="InterPro" id="IPR001054">
    <property type="entry name" value="A/G_cyclase"/>
</dbReference>
<evidence type="ECO:0000313" key="18">
    <source>
        <dbReference type="WBParaSite" id="NBR_0001799801-mRNA-1"/>
    </source>
</evidence>
<dbReference type="SMART" id="SM00044">
    <property type="entry name" value="CYCc"/>
    <property type="match status" value="1"/>
</dbReference>
<dbReference type="Gene3D" id="3.30.70.1230">
    <property type="entry name" value="Nucleotide cyclase"/>
    <property type="match status" value="1"/>
</dbReference>
<dbReference type="GO" id="GO:0004383">
    <property type="term" value="F:guanylate cyclase activity"/>
    <property type="evidence" value="ECO:0007669"/>
    <property type="project" value="UniProtKB-EC"/>
</dbReference>
<dbReference type="InterPro" id="IPR028082">
    <property type="entry name" value="Peripla_BP_I"/>
</dbReference>
<protein>
    <recommendedName>
        <fullName evidence="3 13">Guanylate cyclase</fullName>
        <ecNumber evidence="3 13">4.6.1.2</ecNumber>
    </recommendedName>
</protein>
<dbReference type="GO" id="GO:0007168">
    <property type="term" value="P:receptor guanylyl cyclase signaling pathway"/>
    <property type="evidence" value="ECO:0007669"/>
    <property type="project" value="TreeGrafter"/>
</dbReference>
<dbReference type="STRING" id="27835.A0A158R3C9"/>
<evidence type="ECO:0000256" key="9">
    <source>
        <dbReference type="ARBA" id="ARBA00023180"/>
    </source>
</evidence>
<dbReference type="PANTHER" id="PTHR11920:SF495">
    <property type="entry name" value="RECEPTOR-TYPE GUANYLATE CYCLASE GCY-7"/>
    <property type="match status" value="1"/>
</dbReference>
<dbReference type="GO" id="GO:0005886">
    <property type="term" value="C:plasma membrane"/>
    <property type="evidence" value="ECO:0007669"/>
    <property type="project" value="TreeGrafter"/>
</dbReference>
<evidence type="ECO:0000259" key="15">
    <source>
        <dbReference type="PROSITE" id="PS50125"/>
    </source>
</evidence>
<evidence type="ECO:0000256" key="7">
    <source>
        <dbReference type="ARBA" id="ARBA00023136"/>
    </source>
</evidence>
<dbReference type="GO" id="GO:0004016">
    <property type="term" value="F:adenylate cyclase activity"/>
    <property type="evidence" value="ECO:0007669"/>
    <property type="project" value="TreeGrafter"/>
</dbReference>
<comment type="subcellular location">
    <subcellularLocation>
        <location evidence="2">Membrane</location>
        <topology evidence="2">Single-pass type I membrane protein</topology>
    </subcellularLocation>
</comment>
<evidence type="ECO:0000256" key="2">
    <source>
        <dbReference type="ARBA" id="ARBA00004479"/>
    </source>
</evidence>
<dbReference type="InterPro" id="IPR000719">
    <property type="entry name" value="Prot_kinase_dom"/>
</dbReference>
<dbReference type="Gene3D" id="1.10.510.10">
    <property type="entry name" value="Transferase(Phosphotransferase) domain 1"/>
    <property type="match status" value="1"/>
</dbReference>
<keyword evidence="7" id="KW-0472">Membrane</keyword>
<dbReference type="CDD" id="cd06352">
    <property type="entry name" value="PBP1_NPR_GC-like"/>
    <property type="match status" value="1"/>
</dbReference>
<accession>A0A158R3C9</accession>
<dbReference type="InterPro" id="IPR018297">
    <property type="entry name" value="A/G_cyclase_CS"/>
</dbReference>
<dbReference type="WBParaSite" id="NBR_0001799801-mRNA-1">
    <property type="protein sequence ID" value="NBR_0001799801-mRNA-1"/>
    <property type="gene ID" value="NBR_0001799801"/>
</dbReference>
<dbReference type="FunFam" id="3.30.70.1230:FF:000030">
    <property type="entry name" value="Si:ch211-215j19.12"/>
    <property type="match status" value="1"/>
</dbReference>
<dbReference type="InterPro" id="IPR050401">
    <property type="entry name" value="Cyclic_nucleotide_synthase"/>
</dbReference>
<evidence type="ECO:0000256" key="5">
    <source>
        <dbReference type="ARBA" id="ARBA00022741"/>
    </source>
</evidence>
<dbReference type="GO" id="GO:0035556">
    <property type="term" value="P:intracellular signal transduction"/>
    <property type="evidence" value="ECO:0007669"/>
    <property type="project" value="InterPro"/>
</dbReference>
<dbReference type="InterPro" id="IPR029787">
    <property type="entry name" value="Nucleotide_cyclase"/>
</dbReference>
<keyword evidence="11 13" id="KW-0141">cGMP biosynthesis</keyword>
<evidence type="ECO:0000259" key="14">
    <source>
        <dbReference type="PROSITE" id="PS50011"/>
    </source>
</evidence>
<comment type="catalytic activity">
    <reaction evidence="1 13">
        <text>GTP = 3',5'-cyclic GMP + diphosphate</text>
        <dbReference type="Rhea" id="RHEA:13665"/>
        <dbReference type="ChEBI" id="CHEBI:33019"/>
        <dbReference type="ChEBI" id="CHEBI:37565"/>
        <dbReference type="ChEBI" id="CHEBI:57746"/>
        <dbReference type="EC" id="4.6.1.2"/>
    </reaction>
</comment>
<evidence type="ECO:0000256" key="12">
    <source>
        <dbReference type="RuleBase" id="RU000405"/>
    </source>
</evidence>
<evidence type="ECO:0000256" key="6">
    <source>
        <dbReference type="ARBA" id="ARBA00022989"/>
    </source>
</evidence>
<dbReference type="PANTHER" id="PTHR11920">
    <property type="entry name" value="GUANYLYL CYCLASE"/>
    <property type="match status" value="1"/>
</dbReference>
<dbReference type="OMA" id="CENYTVM"/>
<sequence length="871" mass="97947">MKNYSVDAIIAAPCRDASVVMAHLSTTYSKLLLVWGYVPELSATAKFPWLTTIVPSAQPLGASVVEVLKTYNWNRVAMMYTLDAFDYCTTIIDAIWVDFCFSGRISKSQKKNKRNVHQLQSYTSDASINVVVDSAVNVNDDAMMTEALEHVRKHARIILLCFNSDADRRKFLLKAAAMDMTGDEYQYILAAIRNIGFGQRLIGREKCELLPTSFSSEKSKIDVSSDVKETELLKKFNENVMDRIRQPPLNCNQPECLNNTGKLVSNLTIANLDLSWSIGRYARHLFDLFYLYGMALQAAGSQYTNISRVSAEMITSFSGLTGEVKIDEFNRRVPIFFLYGLDNHANQVAFMQIDFNKGSPVAKKLYNDEKTTLFANRGGERNRAREAERIRSEWQIPSALLVKPEAKATTASRMSTRSSSSYFTTQRTFESECFEVRYYLNETVLVAKYPKLELNSTESSSCTQLLRLDHDNVNKFLGISLDGPEFMMGLNYIHHSFLQYVGSLTSATCLVSQGWQVKLSDYGLSTVIRPKSQYDLLWAAPEQLRNPALRGSKGADIYSFAIICSEVSTGKPAWRVAPQGKVKRGGMVPYRPDLNGSIADQPLTSLITKCWSEEEGDRPHSEVVHNKFVELMQKERSGHLMDHMFEMLEDHTQELEKEVHWAEMNDKSMKNQRRTPEVAERLKRGQSVDPESFESVTVFFADVVKFTQLSAKCSPLQVVALLNELYSSFDSIIEKNAAYKVESIGDGYLCVSGLPKRNGFNHIRDIADMSLDFLDYVAHFRVPGSCVAGVVGLSMPRYCLFGDTVNTASRMESNGKPSRIHMSATAHDLLKRNFPGCYVVSSRGEIIIKGKGVMETFWLDGRTEGAAADEQ</sequence>
<dbReference type="GO" id="GO:0001653">
    <property type="term" value="F:peptide receptor activity"/>
    <property type="evidence" value="ECO:0007669"/>
    <property type="project" value="TreeGrafter"/>
</dbReference>
<feature type="domain" description="Guanylate cyclase" evidence="15">
    <location>
        <begin position="697"/>
        <end position="812"/>
    </location>
</feature>
<keyword evidence="6" id="KW-1133">Transmembrane helix</keyword>
<evidence type="ECO:0000256" key="8">
    <source>
        <dbReference type="ARBA" id="ARBA00023170"/>
    </source>
</evidence>
<evidence type="ECO:0000256" key="3">
    <source>
        <dbReference type="ARBA" id="ARBA00012202"/>
    </source>
</evidence>
<gene>
    <name evidence="16" type="ORF">NBR_LOCUS17999</name>
</gene>
<dbReference type="InterPro" id="IPR001245">
    <property type="entry name" value="Ser-Thr/Tyr_kinase_cat_dom"/>
</dbReference>
<feature type="domain" description="Protein kinase" evidence="14">
    <location>
        <begin position="310"/>
        <end position="628"/>
    </location>
</feature>
<dbReference type="PROSITE" id="PS50011">
    <property type="entry name" value="PROTEIN_KINASE_DOM"/>
    <property type="match status" value="1"/>
</dbReference>
<dbReference type="CDD" id="cd07302">
    <property type="entry name" value="CHD"/>
    <property type="match status" value="1"/>
</dbReference>
<keyword evidence="10 12" id="KW-0456">Lyase</keyword>
<dbReference type="Pfam" id="PF07714">
    <property type="entry name" value="PK_Tyr_Ser-Thr"/>
    <property type="match status" value="1"/>
</dbReference>
<evidence type="ECO:0000313" key="17">
    <source>
        <dbReference type="Proteomes" id="UP000271162"/>
    </source>
</evidence>
<dbReference type="GO" id="GO:0004672">
    <property type="term" value="F:protein kinase activity"/>
    <property type="evidence" value="ECO:0007669"/>
    <property type="project" value="InterPro"/>
</dbReference>
<dbReference type="AlphaFoldDB" id="A0A158R3C9"/>
<dbReference type="Gene3D" id="3.40.50.2300">
    <property type="match status" value="2"/>
</dbReference>
<keyword evidence="9" id="KW-0325">Glycoprotein</keyword>
<dbReference type="SUPFAM" id="SSF53822">
    <property type="entry name" value="Periplasmic binding protein-like I"/>
    <property type="match status" value="1"/>
</dbReference>
<name>A0A158R3C9_NIPBR</name>
<reference evidence="16 17" key="2">
    <citation type="submission" date="2018-11" db="EMBL/GenBank/DDBJ databases">
        <authorList>
            <consortium name="Pathogen Informatics"/>
        </authorList>
    </citation>
    <scope>NUCLEOTIDE SEQUENCE [LARGE SCALE GENOMIC DNA]</scope>
</reference>
<dbReference type="Pfam" id="PF00211">
    <property type="entry name" value="Guanylate_cyc"/>
    <property type="match status" value="1"/>
</dbReference>
<dbReference type="Pfam" id="PF01094">
    <property type="entry name" value="ANF_receptor"/>
    <property type="match status" value="1"/>
</dbReference>
<evidence type="ECO:0000256" key="11">
    <source>
        <dbReference type="ARBA" id="ARBA00023293"/>
    </source>
</evidence>
<dbReference type="PROSITE" id="PS50125">
    <property type="entry name" value="GUANYLATE_CYCLASE_2"/>
    <property type="match status" value="1"/>
</dbReference>